<reference evidence="1 2" key="1">
    <citation type="submission" date="2005-09" db="EMBL/GenBank/DDBJ databases">
        <authorList>
            <person name="Mural R.J."/>
            <person name="Li P.W."/>
            <person name="Adams M.D."/>
            <person name="Amanatides P.G."/>
            <person name="Baden-Tillson H."/>
            <person name="Barnstead M."/>
            <person name="Chin S.H."/>
            <person name="Dew I."/>
            <person name="Evans C.A."/>
            <person name="Ferriera S."/>
            <person name="Flanigan M."/>
            <person name="Fosler C."/>
            <person name="Glodek A."/>
            <person name="Gu Z."/>
            <person name="Holt R.A."/>
            <person name="Jennings D."/>
            <person name="Kraft C.L."/>
            <person name="Lu F."/>
            <person name="Nguyen T."/>
            <person name="Nusskern D.R."/>
            <person name="Pfannkoch C.M."/>
            <person name="Sitter C."/>
            <person name="Sutton G.G."/>
            <person name="Venter J.C."/>
            <person name="Wang Z."/>
            <person name="Woodage T."/>
            <person name="Zheng X.H."/>
            <person name="Zhong F."/>
        </authorList>
    </citation>
    <scope>NUCLEOTIDE SEQUENCE [LARGE SCALE GENOMIC DNA]</scope>
    <source>
        <strain>BN</strain>
        <strain evidence="2">Sprague-Dawley</strain>
    </source>
</reference>
<name>A6KCP2_RAT</name>
<feature type="non-terminal residue" evidence="1">
    <location>
        <position position="86"/>
    </location>
</feature>
<evidence type="ECO:0000313" key="2">
    <source>
        <dbReference type="Proteomes" id="UP000234681"/>
    </source>
</evidence>
<organism evidence="1 2">
    <name type="scientific">Rattus norvegicus</name>
    <name type="common">Rat</name>
    <dbReference type="NCBI Taxonomy" id="10116"/>
    <lineage>
        <taxon>Eukaryota</taxon>
        <taxon>Metazoa</taxon>
        <taxon>Chordata</taxon>
        <taxon>Craniata</taxon>
        <taxon>Vertebrata</taxon>
        <taxon>Euteleostomi</taxon>
        <taxon>Mammalia</taxon>
        <taxon>Eutheria</taxon>
        <taxon>Euarchontoglires</taxon>
        <taxon>Glires</taxon>
        <taxon>Rodentia</taxon>
        <taxon>Myomorpha</taxon>
        <taxon>Muroidea</taxon>
        <taxon>Muridae</taxon>
        <taxon>Murinae</taxon>
        <taxon>Rattus</taxon>
    </lineage>
</organism>
<protein>
    <submittedName>
        <fullName evidence="1">RCG50756</fullName>
    </submittedName>
</protein>
<sequence length="86" mass="9231">MGTGFKPQLCGHWRALCTPGLCGHERLLFCLMPEGQRHLTTQWPTPAENLGGHLPSGECVSHPAATQLPMALLLNEASNAAPSVWS</sequence>
<evidence type="ECO:0000313" key="1">
    <source>
        <dbReference type="EMBL" id="EDL86900.1"/>
    </source>
</evidence>
<dbReference type="EMBL" id="CH474035">
    <property type="protein sequence ID" value="EDL86900.1"/>
    <property type="molecule type" value="Genomic_DNA"/>
</dbReference>
<dbReference type="Proteomes" id="UP000234681">
    <property type="component" value="Chromosome 7"/>
</dbReference>
<gene>
    <name evidence="1" type="ORF">rCG_50756</name>
</gene>
<dbReference type="AlphaFoldDB" id="A6KCP2"/>
<proteinExistence type="predicted"/>
<accession>A6KCP2</accession>